<accession>A0A223KX15</accession>
<keyword evidence="2" id="KW-0812">Transmembrane</keyword>
<keyword evidence="3" id="KW-0132">Cell division</keyword>
<dbReference type="Pfam" id="PF04977">
    <property type="entry name" value="DivIC"/>
    <property type="match status" value="1"/>
</dbReference>
<dbReference type="InterPro" id="IPR039076">
    <property type="entry name" value="DivIC"/>
</dbReference>
<feature type="transmembrane region" description="Helical" evidence="2">
    <location>
        <begin position="34"/>
        <end position="57"/>
    </location>
</feature>
<dbReference type="GO" id="GO:0051301">
    <property type="term" value="P:cell division"/>
    <property type="evidence" value="ECO:0007669"/>
    <property type="project" value="UniProtKB-KW"/>
</dbReference>
<dbReference type="InterPro" id="IPR007060">
    <property type="entry name" value="FtsL/DivIC"/>
</dbReference>
<keyword evidence="2" id="KW-1133">Transmembrane helix</keyword>
<dbReference type="AlphaFoldDB" id="A0A223KX15"/>
<dbReference type="STRING" id="1314751.GCA_001591425_03086"/>
<gene>
    <name evidence="3" type="ORF">BC6307_23345</name>
</gene>
<dbReference type="EMBL" id="CP018866">
    <property type="protein sequence ID" value="AST93992.1"/>
    <property type="molecule type" value="Genomic_DNA"/>
</dbReference>
<dbReference type="KEGG" id="bcoh:BC6307_23345"/>
<name>A0A223KX15_9BACI</name>
<keyword evidence="2" id="KW-0472">Membrane</keyword>
<evidence type="ECO:0000256" key="1">
    <source>
        <dbReference type="SAM" id="Coils"/>
    </source>
</evidence>
<evidence type="ECO:0000313" key="3">
    <source>
        <dbReference type="EMBL" id="AST93992.1"/>
    </source>
</evidence>
<keyword evidence="4" id="KW-1185">Reference proteome</keyword>
<protein>
    <submittedName>
        <fullName evidence="3">Cell division protein DIVIC</fullName>
    </submittedName>
</protein>
<proteinExistence type="predicted"/>
<evidence type="ECO:0000313" key="4">
    <source>
        <dbReference type="Proteomes" id="UP000215224"/>
    </source>
</evidence>
<dbReference type="PANTHER" id="PTHR40027:SF1">
    <property type="entry name" value="CELL DIVISION PROTEIN DIVIC"/>
    <property type="match status" value="1"/>
</dbReference>
<feature type="coiled-coil region" evidence="1">
    <location>
        <begin position="63"/>
        <end position="97"/>
    </location>
</feature>
<sequence length="131" mass="15701">MSTANNDKVSQIRSQYYQQLEEEQQKKIKKRRGLYMRLAVFFTFTLIVAGFIGKAFYNQHVVLNDKLEQKEVLEQKLSQLQKEQQHLEDEIVKLNDDEYILKIARRDYFMSEKGEIIFNIPKQKDRDTSSY</sequence>
<dbReference type="Proteomes" id="UP000215224">
    <property type="component" value="Chromosome"/>
</dbReference>
<evidence type="ECO:0000256" key="2">
    <source>
        <dbReference type="SAM" id="Phobius"/>
    </source>
</evidence>
<organism evidence="3 4">
    <name type="scientific">Sutcliffiella cohnii</name>
    <dbReference type="NCBI Taxonomy" id="33932"/>
    <lineage>
        <taxon>Bacteria</taxon>
        <taxon>Bacillati</taxon>
        <taxon>Bacillota</taxon>
        <taxon>Bacilli</taxon>
        <taxon>Bacillales</taxon>
        <taxon>Bacillaceae</taxon>
        <taxon>Sutcliffiella</taxon>
    </lineage>
</organism>
<keyword evidence="3" id="KW-0131">Cell cycle</keyword>
<dbReference type="RefSeq" id="WP_066418020.1">
    <property type="nucleotide sequence ID" value="NZ_CP018866.1"/>
</dbReference>
<reference evidence="3 4" key="1">
    <citation type="submission" date="2016-12" db="EMBL/GenBank/DDBJ databases">
        <title>The whole genome sequencing and assembly of Bacillus cohnii DSM 6307T strain.</title>
        <authorList>
            <person name="Lee Y.-J."/>
            <person name="Yi H."/>
            <person name="Bahn Y.-S."/>
            <person name="Kim J.F."/>
            <person name="Lee D.-W."/>
        </authorList>
    </citation>
    <scope>NUCLEOTIDE SEQUENCE [LARGE SCALE GENOMIC DNA]</scope>
    <source>
        <strain evidence="3 4">DSM 6307</strain>
    </source>
</reference>
<dbReference type="PANTHER" id="PTHR40027">
    <property type="entry name" value="CELL DIVISION PROTEIN DIVIC"/>
    <property type="match status" value="1"/>
</dbReference>
<keyword evidence="1" id="KW-0175">Coiled coil</keyword>